<gene>
    <name evidence="1" type="ORF">S01H4_56057</name>
</gene>
<evidence type="ECO:0008006" key="2">
    <source>
        <dbReference type="Google" id="ProtNLM"/>
    </source>
</evidence>
<organism evidence="1">
    <name type="scientific">marine sediment metagenome</name>
    <dbReference type="NCBI Taxonomy" id="412755"/>
    <lineage>
        <taxon>unclassified sequences</taxon>
        <taxon>metagenomes</taxon>
        <taxon>ecological metagenomes</taxon>
    </lineage>
</organism>
<evidence type="ECO:0000313" key="1">
    <source>
        <dbReference type="EMBL" id="GAH10950.1"/>
    </source>
</evidence>
<dbReference type="EMBL" id="BART01032439">
    <property type="protein sequence ID" value="GAH10950.1"/>
    <property type="molecule type" value="Genomic_DNA"/>
</dbReference>
<accession>X1DRU3</accession>
<dbReference type="AlphaFoldDB" id="X1DRU3"/>
<comment type="caution">
    <text evidence="1">The sequence shown here is derived from an EMBL/GenBank/DDBJ whole genome shotgun (WGS) entry which is preliminary data.</text>
</comment>
<protein>
    <recommendedName>
        <fullName evidence="2">UspA domain-containing protein</fullName>
    </recommendedName>
</protein>
<reference evidence="1" key="1">
    <citation type="journal article" date="2014" name="Front. Microbiol.">
        <title>High frequency of phylogenetically diverse reductive dehalogenase-homologous genes in deep subseafloor sedimentary metagenomes.</title>
        <authorList>
            <person name="Kawai M."/>
            <person name="Futagami T."/>
            <person name="Toyoda A."/>
            <person name="Takaki Y."/>
            <person name="Nishi S."/>
            <person name="Hori S."/>
            <person name="Arai W."/>
            <person name="Tsubouchi T."/>
            <person name="Morono Y."/>
            <person name="Uchiyama I."/>
            <person name="Ito T."/>
            <person name="Fujiyama A."/>
            <person name="Inagaki F."/>
            <person name="Takami H."/>
        </authorList>
    </citation>
    <scope>NUCLEOTIDE SEQUENCE</scope>
    <source>
        <strain evidence="1">Expedition CK06-06</strain>
    </source>
</reference>
<feature type="non-terminal residue" evidence="1">
    <location>
        <position position="232"/>
    </location>
</feature>
<proteinExistence type="predicted"/>
<name>X1DRU3_9ZZZZ</name>
<sequence length="232" mass="25885">MTTEAGKGRSILVPIDLHGINRESLEILVRIASRLNRSLLGLLLEDIRLQQVADLPFATEITLIGGQERSLLRDHLSQRHSLVTTDTRRLLNELADRNRVELSFESAAGARLHTALERDGHLDIFFPARQRWQLVAATRPLASRPIQRLGIVLANTEQDRSVVETARVLLQAELASEVYVLSVGPLDRTQIEMLYRPGSRICVQGNLSCDPATIAQLIRQSSYDLLLLPGDC</sequence>